<sequence length="62" mass="7199">MDAISRQEVALTLLKFLGSNSWQPMSTFRQATNLYLPTATNLCGYYFTKVGYEIDYKKPWNI</sequence>
<comment type="caution">
    <text evidence="1">The sequence shown here is derived from an EMBL/GenBank/DDBJ whole genome shotgun (WGS) entry which is preliminary data.</text>
</comment>
<organism evidence="1 2">
    <name type="scientific">Portunus trituberculatus</name>
    <name type="common">Swimming crab</name>
    <name type="synonym">Neptunus trituberculatus</name>
    <dbReference type="NCBI Taxonomy" id="210409"/>
    <lineage>
        <taxon>Eukaryota</taxon>
        <taxon>Metazoa</taxon>
        <taxon>Ecdysozoa</taxon>
        <taxon>Arthropoda</taxon>
        <taxon>Crustacea</taxon>
        <taxon>Multicrustacea</taxon>
        <taxon>Malacostraca</taxon>
        <taxon>Eumalacostraca</taxon>
        <taxon>Eucarida</taxon>
        <taxon>Decapoda</taxon>
        <taxon>Pleocyemata</taxon>
        <taxon>Brachyura</taxon>
        <taxon>Eubrachyura</taxon>
        <taxon>Portunoidea</taxon>
        <taxon>Portunidae</taxon>
        <taxon>Portuninae</taxon>
        <taxon>Portunus</taxon>
    </lineage>
</organism>
<accession>A0A5B7IQQ8</accession>
<dbReference type="Proteomes" id="UP000324222">
    <property type="component" value="Unassembled WGS sequence"/>
</dbReference>
<protein>
    <submittedName>
        <fullName evidence="1">Uncharacterized protein</fullName>
    </submittedName>
</protein>
<keyword evidence="2" id="KW-1185">Reference proteome</keyword>
<evidence type="ECO:0000313" key="2">
    <source>
        <dbReference type="Proteomes" id="UP000324222"/>
    </source>
</evidence>
<dbReference type="AlphaFoldDB" id="A0A5B7IQQ8"/>
<evidence type="ECO:0000313" key="1">
    <source>
        <dbReference type="EMBL" id="MPC83907.1"/>
    </source>
</evidence>
<dbReference type="EMBL" id="VSRR010063854">
    <property type="protein sequence ID" value="MPC83907.1"/>
    <property type="molecule type" value="Genomic_DNA"/>
</dbReference>
<proteinExistence type="predicted"/>
<reference evidence="1 2" key="1">
    <citation type="submission" date="2019-05" db="EMBL/GenBank/DDBJ databases">
        <title>Another draft genome of Portunus trituberculatus and its Hox gene families provides insights of decapod evolution.</title>
        <authorList>
            <person name="Jeong J.-H."/>
            <person name="Song I."/>
            <person name="Kim S."/>
            <person name="Choi T."/>
            <person name="Kim D."/>
            <person name="Ryu S."/>
            <person name="Kim W."/>
        </authorList>
    </citation>
    <scope>NUCLEOTIDE SEQUENCE [LARGE SCALE GENOMIC DNA]</scope>
    <source>
        <tissue evidence="1">Muscle</tissue>
    </source>
</reference>
<gene>
    <name evidence="1" type="ORF">E2C01_078628</name>
</gene>
<name>A0A5B7IQQ8_PORTR</name>